<keyword evidence="1" id="KW-1133">Transmembrane helix</keyword>
<feature type="signal peptide" evidence="2">
    <location>
        <begin position="1"/>
        <end position="17"/>
    </location>
</feature>
<keyword evidence="2" id="KW-0732">Signal</keyword>
<feature type="transmembrane region" description="Helical" evidence="1">
    <location>
        <begin position="27"/>
        <end position="48"/>
    </location>
</feature>
<gene>
    <name evidence="3" type="ORF">PBIL07802_LOCUS314</name>
</gene>
<accession>A0A7S3CUY6</accession>
<name>A0A7S3CUY6_9EUKA</name>
<dbReference type="EMBL" id="HBIB01000488">
    <property type="protein sequence ID" value="CAE0238173.1"/>
    <property type="molecule type" value="Transcribed_RNA"/>
</dbReference>
<organism evidence="3">
    <name type="scientific">Palpitomonas bilix</name>
    <dbReference type="NCBI Taxonomy" id="652834"/>
    <lineage>
        <taxon>Eukaryota</taxon>
        <taxon>Eukaryota incertae sedis</taxon>
    </lineage>
</organism>
<protein>
    <submittedName>
        <fullName evidence="3">Uncharacterized protein</fullName>
    </submittedName>
</protein>
<dbReference type="AlphaFoldDB" id="A0A7S3CUY6"/>
<keyword evidence="1" id="KW-0472">Membrane</keyword>
<evidence type="ECO:0000256" key="1">
    <source>
        <dbReference type="SAM" id="Phobius"/>
    </source>
</evidence>
<reference evidence="3" key="1">
    <citation type="submission" date="2021-01" db="EMBL/GenBank/DDBJ databases">
        <authorList>
            <person name="Corre E."/>
            <person name="Pelletier E."/>
            <person name="Niang G."/>
            <person name="Scheremetjew M."/>
            <person name="Finn R."/>
            <person name="Kale V."/>
            <person name="Holt S."/>
            <person name="Cochrane G."/>
            <person name="Meng A."/>
            <person name="Brown T."/>
            <person name="Cohen L."/>
        </authorList>
    </citation>
    <scope>NUCLEOTIDE SEQUENCE</scope>
    <source>
        <strain evidence="3">NIES-2562</strain>
    </source>
</reference>
<keyword evidence="1" id="KW-0812">Transmembrane</keyword>
<proteinExistence type="predicted"/>
<sequence>MGFVLLLLVAPNAHTRAHKKTTKKPSTYAAVAFSILFCITLSLSLPTTTATTTLHTRNKLRIPFLLLYLLLAFSDVQSRTTNRTHSCRECLLVFPPMYPTPSCLPLFPSFFSFLRTTCG</sequence>
<evidence type="ECO:0000313" key="3">
    <source>
        <dbReference type="EMBL" id="CAE0238173.1"/>
    </source>
</evidence>
<feature type="transmembrane region" description="Helical" evidence="1">
    <location>
        <begin position="60"/>
        <end position="78"/>
    </location>
</feature>
<feature type="chain" id="PRO_5031142044" evidence="2">
    <location>
        <begin position="18"/>
        <end position="119"/>
    </location>
</feature>
<evidence type="ECO:0000256" key="2">
    <source>
        <dbReference type="SAM" id="SignalP"/>
    </source>
</evidence>